<dbReference type="InterPro" id="IPR016461">
    <property type="entry name" value="COMT-like"/>
</dbReference>
<dbReference type="InterPro" id="IPR012967">
    <property type="entry name" value="COMT_dimerisation"/>
</dbReference>
<feature type="domain" description="O-methyltransferase C-terminal" evidence="5">
    <location>
        <begin position="139"/>
        <end position="343"/>
    </location>
</feature>
<dbReference type="PANTHER" id="PTHR11746">
    <property type="entry name" value="O-METHYLTRANSFERASE"/>
    <property type="match status" value="1"/>
</dbReference>
<dbReference type="SUPFAM" id="SSF46785">
    <property type="entry name" value="Winged helix' DNA-binding domain"/>
    <property type="match status" value="1"/>
</dbReference>
<organism evidence="8 9">
    <name type="scientific">Musa acuminata subsp. malaccensis</name>
    <name type="common">Wild banana</name>
    <name type="synonym">Musa malaccensis</name>
    <dbReference type="NCBI Taxonomy" id="214687"/>
    <lineage>
        <taxon>Eukaryota</taxon>
        <taxon>Viridiplantae</taxon>
        <taxon>Streptophyta</taxon>
        <taxon>Embryophyta</taxon>
        <taxon>Tracheophyta</taxon>
        <taxon>Spermatophyta</taxon>
        <taxon>Magnoliopsida</taxon>
        <taxon>Liliopsida</taxon>
        <taxon>Zingiberales</taxon>
        <taxon>Musaceae</taxon>
        <taxon>Musa</taxon>
    </lineage>
</organism>
<dbReference type="Pfam" id="PF00891">
    <property type="entry name" value="Methyltransf_2"/>
    <property type="match status" value="1"/>
</dbReference>
<sequence>MPATNDVLKLTAEEEEEACARALQLSCGAVLPMVLKVAIELGLLQIIVKSGPATPLSSEEIAAQLPSENPEAAAAWVDRILRLLAANKIVGCVVEVGADDRRSRKYRMAPICKYLTENEDGSLANLLLMHHDKVFLDLWHYLKGSVLDGGLPVMAAYGMSCFDYQSTDPRFNKIFNEAMRGHTAVIVNQLLRTYGGFDDVKVLVDVGGGVGATLGMITSRHPHIKGINLDLPHVISGAQPLPGVKHVSGDMFEAVPSGDAIFLKWILHDWNDGHCAKLLNNCWKALSEKGKVIVIECILPEVPEVTPRDQYIYQLDICMLAYTIGGKERTKQEFQALAMDAGFTGFKALPVFAGTCIMELTK</sequence>
<reference evidence="7" key="1">
    <citation type="submission" date="2021-03" db="EMBL/GenBank/DDBJ databases">
        <authorList>
            <consortium name="Genoscope - CEA"/>
            <person name="William W."/>
        </authorList>
    </citation>
    <scope>NUCLEOTIDE SEQUENCE</scope>
    <source>
        <strain evidence="7">Doubled-haploid Pahang</strain>
    </source>
</reference>
<evidence type="ECO:0000259" key="5">
    <source>
        <dbReference type="Pfam" id="PF00891"/>
    </source>
</evidence>
<dbReference type="InterPro" id="IPR036390">
    <property type="entry name" value="WH_DNA-bd_sf"/>
</dbReference>
<keyword evidence="9" id="KW-1185">Reference proteome</keyword>
<dbReference type="PIRSF" id="PIRSF005739">
    <property type="entry name" value="O-mtase"/>
    <property type="match status" value="1"/>
</dbReference>
<feature type="domain" description="O-methyltransferase dimerisation" evidence="6">
    <location>
        <begin position="23"/>
        <end position="117"/>
    </location>
</feature>
<evidence type="ECO:0000256" key="3">
    <source>
        <dbReference type="ARBA" id="ARBA00022691"/>
    </source>
</evidence>
<name>A0A804HZV1_MUSAM</name>
<dbReference type="Gene3D" id="1.10.10.10">
    <property type="entry name" value="Winged helix-like DNA-binding domain superfamily/Winged helix DNA-binding domain"/>
    <property type="match status" value="1"/>
</dbReference>
<dbReference type="GO" id="GO:0046983">
    <property type="term" value="F:protein dimerization activity"/>
    <property type="evidence" value="ECO:0007669"/>
    <property type="project" value="InterPro"/>
</dbReference>
<dbReference type="AlphaFoldDB" id="A0A804HZV1"/>
<protein>
    <submittedName>
        <fullName evidence="7">(wild Malaysian banana) hypothetical protein</fullName>
    </submittedName>
</protein>
<keyword evidence="2" id="KW-0808">Transferase</keyword>
<dbReference type="EMBL" id="HG996467">
    <property type="protein sequence ID" value="CAG1861256.1"/>
    <property type="molecule type" value="Genomic_DNA"/>
</dbReference>
<dbReference type="OrthoDB" id="1606438at2759"/>
<proteinExistence type="predicted"/>
<dbReference type="Gene3D" id="3.40.50.150">
    <property type="entry name" value="Vaccinia Virus protein VP39"/>
    <property type="match status" value="1"/>
</dbReference>
<dbReference type="InterPro" id="IPR036388">
    <property type="entry name" value="WH-like_DNA-bd_sf"/>
</dbReference>
<keyword evidence="1" id="KW-0489">Methyltransferase</keyword>
<evidence type="ECO:0000313" key="8">
    <source>
        <dbReference type="EnsemblPlants" id="Ma02_p06340.1"/>
    </source>
</evidence>
<accession>A0A804HZV1</accession>
<dbReference type="FunFam" id="3.40.50.150:FF:000061">
    <property type="entry name" value="Caffeic acid O-methyltransferase"/>
    <property type="match status" value="1"/>
</dbReference>
<dbReference type="GO" id="GO:0008171">
    <property type="term" value="F:O-methyltransferase activity"/>
    <property type="evidence" value="ECO:0000318"/>
    <property type="project" value="GO_Central"/>
</dbReference>
<gene>
    <name evidence="7" type="ORF">GSMUA_61500.1</name>
</gene>
<dbReference type="SUPFAM" id="SSF53335">
    <property type="entry name" value="S-adenosyl-L-methionine-dependent methyltransferases"/>
    <property type="match status" value="1"/>
</dbReference>
<evidence type="ECO:0000256" key="2">
    <source>
        <dbReference type="ARBA" id="ARBA00022679"/>
    </source>
</evidence>
<dbReference type="FunFam" id="1.10.10.10:FF:000357">
    <property type="entry name" value="Caffeic acid 3-O-methyltransferase"/>
    <property type="match status" value="1"/>
</dbReference>
<keyword evidence="3" id="KW-0949">S-adenosyl-L-methionine</keyword>
<evidence type="ECO:0000256" key="1">
    <source>
        <dbReference type="ARBA" id="ARBA00022603"/>
    </source>
</evidence>
<dbReference type="InterPro" id="IPR029063">
    <property type="entry name" value="SAM-dependent_MTases_sf"/>
</dbReference>
<dbReference type="PROSITE" id="PS51683">
    <property type="entry name" value="SAM_OMT_II"/>
    <property type="match status" value="1"/>
</dbReference>
<evidence type="ECO:0000313" key="9">
    <source>
        <dbReference type="Proteomes" id="UP000012960"/>
    </source>
</evidence>
<dbReference type="EnsemblPlants" id="Ma02_t06340.1">
    <property type="protein sequence ID" value="Ma02_p06340.1"/>
    <property type="gene ID" value="Ma02_g06340"/>
</dbReference>
<dbReference type="Gramene" id="Ma02_t06340.1">
    <property type="protein sequence ID" value="Ma02_p06340.1"/>
    <property type="gene ID" value="Ma02_g06340"/>
</dbReference>
<dbReference type="Proteomes" id="UP000012960">
    <property type="component" value="Unplaced"/>
</dbReference>
<evidence type="ECO:0000313" key="7">
    <source>
        <dbReference type="EMBL" id="CAG1861256.1"/>
    </source>
</evidence>
<dbReference type="OMA" id="SAIHGMT"/>
<reference evidence="8" key="2">
    <citation type="submission" date="2021-05" db="UniProtKB">
        <authorList>
            <consortium name="EnsemblPlants"/>
        </authorList>
    </citation>
    <scope>IDENTIFICATION</scope>
    <source>
        <strain evidence="8">subsp. malaccensis</strain>
    </source>
</reference>
<dbReference type="InterPro" id="IPR001077">
    <property type="entry name" value="COMT_C"/>
</dbReference>
<evidence type="ECO:0000259" key="6">
    <source>
        <dbReference type="Pfam" id="PF08100"/>
    </source>
</evidence>
<feature type="active site" description="Proton acceptor" evidence="4">
    <location>
        <position position="268"/>
    </location>
</feature>
<dbReference type="Pfam" id="PF08100">
    <property type="entry name" value="Dimerisation"/>
    <property type="match status" value="1"/>
</dbReference>
<evidence type="ECO:0000256" key="4">
    <source>
        <dbReference type="PIRSR" id="PIRSR005739-1"/>
    </source>
</evidence>
<dbReference type="GO" id="GO:0008757">
    <property type="term" value="F:S-adenosylmethionine-dependent methyltransferase activity"/>
    <property type="evidence" value="ECO:0000318"/>
    <property type="project" value="GO_Central"/>
</dbReference>
<dbReference type="GO" id="GO:0032259">
    <property type="term" value="P:methylation"/>
    <property type="evidence" value="ECO:0000318"/>
    <property type="project" value="GO_Central"/>
</dbReference>